<gene>
    <name evidence="1" type="ORF">C1I98_12715</name>
</gene>
<sequence length="93" mass="10553">MVGGREGRAMARGDWTIVGRVAIRYANGRQVVVAAGGRFKSLDEAIGHWERQEAERRNRELAELGHVVNTAFKRMERACRRLNEIKFETGDLV</sequence>
<protein>
    <submittedName>
        <fullName evidence="1">Uncharacterized protein</fullName>
    </submittedName>
</protein>
<dbReference type="AlphaFoldDB" id="A0A2W2GJR5"/>
<proteinExistence type="predicted"/>
<reference evidence="1 2" key="1">
    <citation type="submission" date="2018-01" db="EMBL/GenBank/DDBJ databases">
        <title>Draft genome sequence of Sphaerisporangium sp. 7K107.</title>
        <authorList>
            <person name="Sahin N."/>
            <person name="Saygin H."/>
            <person name="Ay H."/>
        </authorList>
    </citation>
    <scope>NUCLEOTIDE SEQUENCE [LARGE SCALE GENOMIC DNA]</scope>
    <source>
        <strain evidence="1 2">7K107</strain>
    </source>
</reference>
<dbReference type="Proteomes" id="UP000248544">
    <property type="component" value="Unassembled WGS sequence"/>
</dbReference>
<evidence type="ECO:0000313" key="2">
    <source>
        <dbReference type="Proteomes" id="UP000248544"/>
    </source>
</evidence>
<organism evidence="1 2">
    <name type="scientific">Spongiactinospora gelatinilytica</name>
    <dbReference type="NCBI Taxonomy" id="2666298"/>
    <lineage>
        <taxon>Bacteria</taxon>
        <taxon>Bacillati</taxon>
        <taxon>Actinomycetota</taxon>
        <taxon>Actinomycetes</taxon>
        <taxon>Streptosporangiales</taxon>
        <taxon>Streptosporangiaceae</taxon>
        <taxon>Spongiactinospora</taxon>
    </lineage>
</organism>
<name>A0A2W2GJR5_9ACTN</name>
<comment type="caution">
    <text evidence="1">The sequence shown here is derived from an EMBL/GenBank/DDBJ whole genome shotgun (WGS) entry which is preliminary data.</text>
</comment>
<keyword evidence="2" id="KW-1185">Reference proteome</keyword>
<dbReference type="EMBL" id="POUA01000079">
    <property type="protein sequence ID" value="PZG48133.1"/>
    <property type="molecule type" value="Genomic_DNA"/>
</dbReference>
<evidence type="ECO:0000313" key="1">
    <source>
        <dbReference type="EMBL" id="PZG48133.1"/>
    </source>
</evidence>
<accession>A0A2W2GJR5</accession>